<organism evidence="1 2">
    <name type="scientific">Desulfoscipio geothermicus DSM 3669</name>
    <dbReference type="NCBI Taxonomy" id="1121426"/>
    <lineage>
        <taxon>Bacteria</taxon>
        <taxon>Bacillati</taxon>
        <taxon>Bacillota</taxon>
        <taxon>Clostridia</taxon>
        <taxon>Eubacteriales</taxon>
        <taxon>Desulfallaceae</taxon>
        <taxon>Desulfoscipio</taxon>
    </lineage>
</organism>
<accession>A0A1I6DIC2</accession>
<dbReference type="EMBL" id="FOYM01000011">
    <property type="protein sequence ID" value="SFR05184.1"/>
    <property type="molecule type" value="Genomic_DNA"/>
</dbReference>
<dbReference type="Proteomes" id="UP000199584">
    <property type="component" value="Unassembled WGS sequence"/>
</dbReference>
<sequence>MNPVMINHSYMSDCLTGVINNHQGLIPGHKNLIHLKPAGESVVGKGLLPLKGAVQYFHFTNLFALEYNSF</sequence>
<evidence type="ECO:0000313" key="1">
    <source>
        <dbReference type="EMBL" id="SFR05184.1"/>
    </source>
</evidence>
<keyword evidence="2" id="KW-1185">Reference proteome</keyword>
<reference evidence="2" key="1">
    <citation type="submission" date="2016-10" db="EMBL/GenBank/DDBJ databases">
        <authorList>
            <person name="Varghese N."/>
            <person name="Submissions S."/>
        </authorList>
    </citation>
    <scope>NUCLEOTIDE SEQUENCE [LARGE SCALE GENOMIC DNA]</scope>
    <source>
        <strain evidence="2">DSM 3669</strain>
    </source>
</reference>
<name>A0A1I6DIC2_9FIRM</name>
<evidence type="ECO:0000313" key="2">
    <source>
        <dbReference type="Proteomes" id="UP000199584"/>
    </source>
</evidence>
<protein>
    <submittedName>
        <fullName evidence="1">Uncharacterized protein</fullName>
    </submittedName>
</protein>
<dbReference type="AlphaFoldDB" id="A0A1I6DIC2"/>
<gene>
    <name evidence="1" type="ORF">SAMN05660706_11182</name>
</gene>
<proteinExistence type="predicted"/>